<dbReference type="Pfam" id="PF02676">
    <property type="entry name" value="TYW3"/>
    <property type="match status" value="1"/>
</dbReference>
<evidence type="ECO:0000256" key="8">
    <source>
        <dbReference type="ARBA" id="ARBA00049202"/>
    </source>
</evidence>
<feature type="non-terminal residue" evidence="11">
    <location>
        <position position="1"/>
    </location>
</feature>
<keyword evidence="3" id="KW-0489">Methyltransferase</keyword>
<keyword evidence="6" id="KW-0819">tRNA processing</keyword>
<dbReference type="Gene3D" id="3.30.1960.10">
    <property type="entry name" value="tRNA wybutosine-synthesizing-like"/>
    <property type="match status" value="1"/>
</dbReference>
<proteinExistence type="inferred from homology"/>
<dbReference type="PANTHER" id="PTHR48418">
    <property type="entry name" value="TRNA WYBUTOSINE-SYNTHESIZING PROTEIN 3"/>
    <property type="match status" value="1"/>
</dbReference>
<dbReference type="InterPro" id="IPR036602">
    <property type="entry name" value="tRNA_yW-synthesising-like_sf"/>
</dbReference>
<comment type="similarity">
    <text evidence="1">Belongs to the TYW3 family.</text>
</comment>
<accession>A0A9W8E7A4</accession>
<evidence type="ECO:0000256" key="2">
    <source>
        <dbReference type="ARBA" id="ARBA00012750"/>
    </source>
</evidence>
<dbReference type="EC" id="2.1.1.282" evidence="2"/>
<dbReference type="Proteomes" id="UP001151582">
    <property type="component" value="Unassembled WGS sequence"/>
</dbReference>
<dbReference type="SUPFAM" id="SSF111278">
    <property type="entry name" value="SSo0622-like"/>
    <property type="match status" value="1"/>
</dbReference>
<feature type="compositionally biased region" description="Polar residues" evidence="9">
    <location>
        <begin position="150"/>
        <end position="159"/>
    </location>
</feature>
<evidence type="ECO:0000256" key="6">
    <source>
        <dbReference type="ARBA" id="ARBA00022694"/>
    </source>
</evidence>
<organism evidence="11 12">
    <name type="scientific">Dimargaris verticillata</name>
    <dbReference type="NCBI Taxonomy" id="2761393"/>
    <lineage>
        <taxon>Eukaryota</taxon>
        <taxon>Fungi</taxon>
        <taxon>Fungi incertae sedis</taxon>
        <taxon>Zoopagomycota</taxon>
        <taxon>Kickxellomycotina</taxon>
        <taxon>Dimargaritomycetes</taxon>
        <taxon>Dimargaritales</taxon>
        <taxon>Dimargaritaceae</taxon>
        <taxon>Dimargaris</taxon>
    </lineage>
</organism>
<comment type="catalytic activity">
    <reaction evidence="8">
        <text>4-demethyl-7-[(3S)-3-amino-3-carboxypropyl]wyosine(37) in tRNA(Phe) + S-adenosyl-L-methionine = 7-[(3S)-3-amino-3-carboxypropyl]wyosine(37) in tRNA(Phe) + S-adenosyl-L-homocysteine + H(+)</text>
        <dbReference type="Rhea" id="RHEA:36635"/>
        <dbReference type="Rhea" id="RHEA-COMP:10378"/>
        <dbReference type="Rhea" id="RHEA-COMP:10379"/>
        <dbReference type="ChEBI" id="CHEBI:15378"/>
        <dbReference type="ChEBI" id="CHEBI:57856"/>
        <dbReference type="ChEBI" id="CHEBI:59789"/>
        <dbReference type="ChEBI" id="CHEBI:73543"/>
        <dbReference type="ChEBI" id="CHEBI:73550"/>
        <dbReference type="EC" id="2.1.1.282"/>
    </reaction>
</comment>
<comment type="caution">
    <text evidence="11">The sequence shown here is derived from an EMBL/GenBank/DDBJ whole genome shotgun (WGS) entry which is preliminary data.</text>
</comment>
<evidence type="ECO:0000259" key="10">
    <source>
        <dbReference type="Pfam" id="PF02676"/>
    </source>
</evidence>
<evidence type="ECO:0000256" key="9">
    <source>
        <dbReference type="SAM" id="MobiDB-lite"/>
    </source>
</evidence>
<gene>
    <name evidence="11" type="ORF">H4R34_005285</name>
</gene>
<keyword evidence="5" id="KW-0949">S-adenosyl-L-methionine</keyword>
<feature type="domain" description="tRNA wybutosine-synthesizing protein" evidence="10">
    <location>
        <begin position="1"/>
        <end position="99"/>
    </location>
</feature>
<dbReference type="GO" id="GO:0008168">
    <property type="term" value="F:methyltransferase activity"/>
    <property type="evidence" value="ECO:0007669"/>
    <property type="project" value="UniProtKB-KW"/>
</dbReference>
<keyword evidence="4" id="KW-0808">Transferase</keyword>
<evidence type="ECO:0000256" key="5">
    <source>
        <dbReference type="ARBA" id="ARBA00022691"/>
    </source>
</evidence>
<feature type="compositionally biased region" description="Basic and acidic residues" evidence="9">
    <location>
        <begin position="134"/>
        <end position="148"/>
    </location>
</feature>
<reference evidence="11" key="1">
    <citation type="submission" date="2022-07" db="EMBL/GenBank/DDBJ databases">
        <title>Phylogenomic reconstructions and comparative analyses of Kickxellomycotina fungi.</title>
        <authorList>
            <person name="Reynolds N.K."/>
            <person name="Stajich J.E."/>
            <person name="Barry K."/>
            <person name="Grigoriev I.V."/>
            <person name="Crous P."/>
            <person name="Smith M.E."/>
        </authorList>
    </citation>
    <scope>NUCLEOTIDE SEQUENCE</scope>
    <source>
        <strain evidence="11">RSA 567</strain>
    </source>
</reference>
<keyword evidence="12" id="KW-1185">Reference proteome</keyword>
<dbReference type="OrthoDB" id="48625at2759"/>
<name>A0A9W8E7A4_9FUNG</name>
<dbReference type="GO" id="GO:0032259">
    <property type="term" value="P:methylation"/>
    <property type="evidence" value="ECO:0007669"/>
    <property type="project" value="UniProtKB-KW"/>
</dbReference>
<evidence type="ECO:0000256" key="1">
    <source>
        <dbReference type="ARBA" id="ARBA00008569"/>
    </source>
</evidence>
<evidence type="ECO:0000256" key="7">
    <source>
        <dbReference type="ARBA" id="ARBA00030554"/>
    </source>
</evidence>
<evidence type="ECO:0000313" key="11">
    <source>
        <dbReference type="EMBL" id="KAJ1972804.1"/>
    </source>
</evidence>
<evidence type="ECO:0000313" key="12">
    <source>
        <dbReference type="Proteomes" id="UP001151582"/>
    </source>
</evidence>
<evidence type="ECO:0000256" key="4">
    <source>
        <dbReference type="ARBA" id="ARBA00022679"/>
    </source>
</evidence>
<dbReference type="InterPro" id="IPR003827">
    <property type="entry name" value="tRNA_yW-synthesising"/>
</dbReference>
<dbReference type="EMBL" id="JANBQB010000961">
    <property type="protein sequence ID" value="KAJ1972804.1"/>
    <property type="molecule type" value="Genomic_DNA"/>
</dbReference>
<protein>
    <recommendedName>
        <fullName evidence="2">tRNA(Phe) 7-[(3-amino-3-carboxypropyl)-4-demethylwyosine(37)-N(4)]-methyltransferase</fullName>
        <ecNumber evidence="2">2.1.1.282</ecNumber>
    </recommendedName>
    <alternativeName>
        <fullName evidence="7">tRNA(Phe) 7-((3-amino-3-carboxypropyl)-4-demethylwyosine(37)-N(4))-methyltransferase</fullName>
    </alternativeName>
</protein>
<dbReference type="PANTHER" id="PTHR48418:SF1">
    <property type="entry name" value="TRNA WYBUTOSINE-SYNTHESIZING PROTEIN 3"/>
    <property type="match status" value="1"/>
</dbReference>
<dbReference type="AlphaFoldDB" id="A0A9W8E7A4"/>
<evidence type="ECO:0000256" key="3">
    <source>
        <dbReference type="ARBA" id="ARBA00022603"/>
    </source>
</evidence>
<dbReference type="GO" id="GO:0008033">
    <property type="term" value="P:tRNA processing"/>
    <property type="evidence" value="ECO:0007669"/>
    <property type="project" value="UniProtKB-KW"/>
</dbReference>
<feature type="region of interest" description="Disordered" evidence="9">
    <location>
        <begin position="131"/>
        <end position="167"/>
    </location>
</feature>
<sequence length="167" mass="18650">FEPLVVHVQARTLEAAQRLLTVALACGYRNSGLVVSPKRYMVAIRSSLRIDAPIATVTTATKTICPLVDRAYLSLLVNLSNRKFADNQQAMARLHRAIQAQCFLVDGRPRASADGQYPDFPDRSVLAFAQNAQESKEERRIRKQKEGLLRQQQMRNDGSSPDELGKV</sequence>